<dbReference type="AlphaFoldDB" id="A0A2P8D2J1"/>
<comment type="caution">
    <text evidence="2">The sequence shown here is derived from an EMBL/GenBank/DDBJ whole genome shotgun (WGS) entry which is preliminary data.</text>
</comment>
<evidence type="ECO:0000259" key="1">
    <source>
        <dbReference type="Pfam" id="PF07484"/>
    </source>
</evidence>
<organism evidence="2 3">
    <name type="scientific">Taibaiella chishuiensis</name>
    <dbReference type="NCBI Taxonomy" id="1434707"/>
    <lineage>
        <taxon>Bacteria</taxon>
        <taxon>Pseudomonadati</taxon>
        <taxon>Bacteroidota</taxon>
        <taxon>Chitinophagia</taxon>
        <taxon>Chitinophagales</taxon>
        <taxon>Chitinophagaceae</taxon>
        <taxon>Taibaiella</taxon>
    </lineage>
</organism>
<gene>
    <name evidence="2" type="ORF">B0I18_1054</name>
</gene>
<keyword evidence="3" id="KW-1185">Reference proteome</keyword>
<reference evidence="2 3" key="1">
    <citation type="submission" date="2018-03" db="EMBL/GenBank/DDBJ databases">
        <title>Genomic Encyclopedia of Type Strains, Phase III (KMG-III): the genomes of soil and plant-associated and newly described type strains.</title>
        <authorList>
            <person name="Whitman W."/>
        </authorList>
    </citation>
    <scope>NUCLEOTIDE SEQUENCE [LARGE SCALE GENOMIC DNA]</scope>
    <source>
        <strain evidence="2 3">CGMCC 1.12700</strain>
    </source>
</reference>
<dbReference type="OrthoDB" id="9810174at2"/>
<dbReference type="SUPFAM" id="SSF88874">
    <property type="entry name" value="Receptor-binding domain of short tail fibre protein gp12"/>
    <property type="match status" value="1"/>
</dbReference>
<dbReference type="InterPro" id="IPR011083">
    <property type="entry name" value="Phage_tail_collar_dom"/>
</dbReference>
<protein>
    <submittedName>
        <fullName evidence="2">Microcystin-dependent protein</fullName>
    </submittedName>
</protein>
<dbReference type="RefSeq" id="WP_106523325.1">
    <property type="nucleotide sequence ID" value="NZ_PYGD01000005.1"/>
</dbReference>
<dbReference type="Gene3D" id="3.90.1340.10">
    <property type="entry name" value="Phage tail collar domain"/>
    <property type="match status" value="1"/>
</dbReference>
<name>A0A2P8D2J1_9BACT</name>
<accession>A0A2P8D2J1</accession>
<dbReference type="Proteomes" id="UP000240572">
    <property type="component" value="Unassembled WGS sequence"/>
</dbReference>
<evidence type="ECO:0000313" key="3">
    <source>
        <dbReference type="Proteomes" id="UP000240572"/>
    </source>
</evidence>
<dbReference type="InterPro" id="IPR037053">
    <property type="entry name" value="Phage_tail_collar_dom_sf"/>
</dbReference>
<feature type="domain" description="Phage tail collar" evidence="1">
    <location>
        <begin position="8"/>
        <end position="61"/>
    </location>
</feature>
<evidence type="ECO:0000313" key="2">
    <source>
        <dbReference type="EMBL" id="PSK91421.1"/>
    </source>
</evidence>
<dbReference type="EMBL" id="PYGD01000005">
    <property type="protein sequence ID" value="PSK91421.1"/>
    <property type="molecule type" value="Genomic_DNA"/>
</dbReference>
<dbReference type="Pfam" id="PF07484">
    <property type="entry name" value="Collar"/>
    <property type="match status" value="1"/>
</dbReference>
<sequence>MDGTMANITIFAGDFAPRNWAMCNGALLAISTNQALFSLLGTTYGGNGIQTFALPDLRGRAALGTGNGPGLTPVILGQVTGTENNTMIITQMPNHTHTVAVTAKLPVNNTADPDSDSPEDSVYGKAPENIYNAATSTNAFMGAMNASGVIGVNGSNQPINNMMPGLALTHIICIAGIYPTRD</sequence>
<proteinExistence type="predicted"/>